<keyword evidence="5" id="KW-1185">Reference proteome</keyword>
<dbReference type="InterPro" id="IPR041664">
    <property type="entry name" value="AAA_16"/>
</dbReference>
<feature type="domain" description="HTH luxR-type" evidence="3">
    <location>
        <begin position="826"/>
        <end position="891"/>
    </location>
</feature>
<dbReference type="CDD" id="cd06170">
    <property type="entry name" value="LuxR_C_like"/>
    <property type="match status" value="1"/>
</dbReference>
<organism evidence="4 5">
    <name type="scientific">Actinoplanes couchii</name>
    <dbReference type="NCBI Taxonomy" id="403638"/>
    <lineage>
        <taxon>Bacteria</taxon>
        <taxon>Bacillati</taxon>
        <taxon>Actinomycetota</taxon>
        <taxon>Actinomycetes</taxon>
        <taxon>Micromonosporales</taxon>
        <taxon>Micromonosporaceae</taxon>
        <taxon>Actinoplanes</taxon>
    </lineage>
</organism>
<dbReference type="Pfam" id="PF00196">
    <property type="entry name" value="GerE"/>
    <property type="match status" value="1"/>
</dbReference>
<dbReference type="EMBL" id="BOMG01000138">
    <property type="protein sequence ID" value="GID61783.1"/>
    <property type="molecule type" value="Genomic_DNA"/>
</dbReference>
<accession>A0ABQ3XTE3</accession>
<keyword evidence="1" id="KW-0547">Nucleotide-binding</keyword>
<dbReference type="SUPFAM" id="SSF46894">
    <property type="entry name" value="C-terminal effector domain of the bipartite response regulators"/>
    <property type="match status" value="1"/>
</dbReference>
<dbReference type="PROSITE" id="PS00622">
    <property type="entry name" value="HTH_LUXR_1"/>
    <property type="match status" value="1"/>
</dbReference>
<dbReference type="PANTHER" id="PTHR16305">
    <property type="entry name" value="TESTICULAR SOLUBLE ADENYLYL CYCLASE"/>
    <property type="match status" value="1"/>
</dbReference>
<comment type="caution">
    <text evidence="4">The sequence shown here is derived from an EMBL/GenBank/DDBJ whole genome shotgun (WGS) entry which is preliminary data.</text>
</comment>
<dbReference type="Pfam" id="PF13191">
    <property type="entry name" value="AAA_16"/>
    <property type="match status" value="1"/>
</dbReference>
<sequence length="895" mass="94765">MQTPAPIPDVLVGRHAELARLGEVIEAARAGRGAALVVSGEAGIGKSALLEHAVRVAAGFEVVRACGAEFEQELPYAAVHQLCVPVLKHLPALSERHRTALQVAFGLAGGVPDVFHVGLAVLQLMAAARDRPLLCLVDDAQWLDVASARVLAFVGRRVAADRIAVVVAARPPAATGGHRGILLSELPGLDVGRLTDEEAKQLLAFRSPLPLDERVRESLVAEARGNPLALLELPAAGGFLLPGTPNTPIRIEQCFRERFENLPADARSLLVLAAADATGDPGLLWPAARNLGLDVSQAAATDLAEFGARILFCHPLARSAVYHAATSPERRAAHFALAEVTDPDVAPDRRAWHRAQAAGGPDDVIAAELESGASRARARGGVAAAAAFLERSAALTLDPVARIERTLAAVQAVLDAGAVENAAQLLTAVDLNSLDDGQRARAEILQGRIAFTRHGDGTGPMLMVGAARRLAKLDPVRSRECFLDAFEMALSVGRARGIIHEVLTAARSAAPPAAAPDTLDVLVALANGGPRRAIPLVDVADRWWIRRPALATVLTAEFWDFAGHTQIAAWMEKTGRDSGSPVLLRLGLGQAACEAALSGDLGRAVAAIAEEEAIADAIGDAPLMYPRLLLGAFRGRRAEDLPLFRAAAEAEDGRDGGRVTNLNWATAVLHNGLGDYPAALTAARKVIDDGELFHVGGALAELVEAATRCQSPDLAARALESLTEHASAGGTPTALGIAAYSRGLVIDAEEPFVEAVDRLAESPLLPYRGRAHLLYGEWLRRRGRRQDSARHLRTAHELFFSAGAEGFARRAADELRATGDKVRRRGAQIHDELTAREVAVARLVAAGAASQEVATQLFLSKRTVDAHLRSIFRKLGISSRRQLRERGLGTEPAGE</sequence>
<dbReference type="InterPro" id="IPR000792">
    <property type="entry name" value="Tscrpt_reg_LuxR_C"/>
</dbReference>
<evidence type="ECO:0000313" key="4">
    <source>
        <dbReference type="EMBL" id="GID61783.1"/>
    </source>
</evidence>
<evidence type="ECO:0000256" key="1">
    <source>
        <dbReference type="ARBA" id="ARBA00022741"/>
    </source>
</evidence>
<dbReference type="InterPro" id="IPR016032">
    <property type="entry name" value="Sig_transdc_resp-reg_C-effctor"/>
</dbReference>
<dbReference type="SUPFAM" id="SSF52540">
    <property type="entry name" value="P-loop containing nucleoside triphosphate hydrolases"/>
    <property type="match status" value="1"/>
</dbReference>
<evidence type="ECO:0000259" key="3">
    <source>
        <dbReference type="PROSITE" id="PS50043"/>
    </source>
</evidence>
<proteinExistence type="predicted"/>
<reference evidence="4 5" key="1">
    <citation type="submission" date="2021-01" db="EMBL/GenBank/DDBJ databases">
        <title>Whole genome shotgun sequence of Actinoplanes couchii NBRC 106145.</title>
        <authorList>
            <person name="Komaki H."/>
            <person name="Tamura T."/>
        </authorList>
    </citation>
    <scope>NUCLEOTIDE SEQUENCE [LARGE SCALE GENOMIC DNA]</scope>
    <source>
        <strain evidence="4 5">NBRC 106145</strain>
    </source>
</reference>
<dbReference type="Proteomes" id="UP000612282">
    <property type="component" value="Unassembled WGS sequence"/>
</dbReference>
<dbReference type="PANTHER" id="PTHR16305:SF35">
    <property type="entry name" value="TRANSCRIPTIONAL ACTIVATOR DOMAIN"/>
    <property type="match status" value="1"/>
</dbReference>
<dbReference type="RefSeq" id="WP_239146112.1">
    <property type="nucleotide sequence ID" value="NZ_BAAAQE010000119.1"/>
</dbReference>
<dbReference type="Gene3D" id="1.10.10.10">
    <property type="entry name" value="Winged helix-like DNA-binding domain superfamily/Winged helix DNA-binding domain"/>
    <property type="match status" value="1"/>
</dbReference>
<evidence type="ECO:0000313" key="5">
    <source>
        <dbReference type="Proteomes" id="UP000612282"/>
    </source>
</evidence>
<gene>
    <name evidence="4" type="ORF">Aco03nite_101870</name>
</gene>
<dbReference type="InterPro" id="IPR027417">
    <property type="entry name" value="P-loop_NTPase"/>
</dbReference>
<dbReference type="PRINTS" id="PR00038">
    <property type="entry name" value="HTHLUXR"/>
</dbReference>
<evidence type="ECO:0000256" key="2">
    <source>
        <dbReference type="ARBA" id="ARBA00022840"/>
    </source>
</evidence>
<dbReference type="PROSITE" id="PS50043">
    <property type="entry name" value="HTH_LUXR_2"/>
    <property type="match status" value="1"/>
</dbReference>
<protein>
    <submittedName>
        <fullName evidence="4">LuxR family transcriptional regulator</fullName>
    </submittedName>
</protein>
<keyword evidence="2" id="KW-0067">ATP-binding</keyword>
<dbReference type="SMART" id="SM00421">
    <property type="entry name" value="HTH_LUXR"/>
    <property type="match status" value="1"/>
</dbReference>
<dbReference type="InterPro" id="IPR036388">
    <property type="entry name" value="WH-like_DNA-bd_sf"/>
</dbReference>
<name>A0ABQ3XTE3_9ACTN</name>